<dbReference type="Proteomes" id="UP000286097">
    <property type="component" value="Unassembled WGS sequence"/>
</dbReference>
<dbReference type="VEuPathDB" id="FungiDB:DD237_007488"/>
<keyword evidence="7 11" id="KW-0498">Mitosis</keyword>
<proteinExistence type="inferred from homology"/>
<organism evidence="14 15">
    <name type="scientific">Peronospora effusa</name>
    <dbReference type="NCBI Taxonomy" id="542832"/>
    <lineage>
        <taxon>Eukaryota</taxon>
        <taxon>Sar</taxon>
        <taxon>Stramenopiles</taxon>
        <taxon>Oomycota</taxon>
        <taxon>Peronosporomycetes</taxon>
        <taxon>Peronosporales</taxon>
        <taxon>Peronosporaceae</taxon>
        <taxon>Peronospora</taxon>
    </lineage>
</organism>
<dbReference type="HAMAP" id="MF_03141">
    <property type="entry name" value="lis1"/>
    <property type="match status" value="1"/>
</dbReference>
<dbReference type="InterPro" id="IPR019775">
    <property type="entry name" value="WD40_repeat_CS"/>
</dbReference>
<gene>
    <name evidence="14" type="ORF">DD237_007488</name>
</gene>
<dbReference type="GO" id="GO:0000132">
    <property type="term" value="P:establishment of mitotic spindle orientation"/>
    <property type="evidence" value="ECO:0007669"/>
    <property type="project" value="UniProtKB-UniRule"/>
</dbReference>
<evidence type="ECO:0000313" key="14">
    <source>
        <dbReference type="EMBL" id="RQM09437.1"/>
    </source>
</evidence>
<dbReference type="GO" id="GO:0005875">
    <property type="term" value="C:microtubule associated complex"/>
    <property type="evidence" value="ECO:0007669"/>
    <property type="project" value="UniProtKB-UniRule"/>
</dbReference>
<dbReference type="SMART" id="SM00320">
    <property type="entry name" value="WD40"/>
    <property type="match status" value="7"/>
</dbReference>
<evidence type="ECO:0000256" key="1">
    <source>
        <dbReference type="ARBA" id="ARBA00022448"/>
    </source>
</evidence>
<dbReference type="GO" id="GO:0070840">
    <property type="term" value="F:dynein complex binding"/>
    <property type="evidence" value="ECO:0007669"/>
    <property type="project" value="UniProtKB-UniRule"/>
</dbReference>
<comment type="function">
    <text evidence="11">Positively regulates the activity of the minus-end directed microtubule motor protein dynein. May enhance dynein-mediated microtubule sliding by targeting dynein to the microtubule plus end. Required for several dynein- and microtubule-dependent processes.</text>
</comment>
<dbReference type="Pfam" id="PF24951">
    <property type="entry name" value="LisH_PAC1"/>
    <property type="match status" value="1"/>
</dbReference>
<comment type="caution">
    <text evidence="14">The sequence shown here is derived from an EMBL/GenBank/DDBJ whole genome shotgun (WGS) entry which is preliminary data.</text>
</comment>
<dbReference type="Pfam" id="PF00400">
    <property type="entry name" value="WD40"/>
    <property type="match status" value="7"/>
</dbReference>
<dbReference type="SUPFAM" id="SSF50978">
    <property type="entry name" value="WD40 repeat-like"/>
    <property type="match status" value="1"/>
</dbReference>
<dbReference type="GO" id="GO:0005737">
    <property type="term" value="C:cytoplasm"/>
    <property type="evidence" value="ECO:0007669"/>
    <property type="project" value="UniProtKB-UniRule"/>
</dbReference>
<keyword evidence="10 11" id="KW-0131">Cell cycle</keyword>
<keyword evidence="9 11" id="KW-0206">Cytoskeleton</keyword>
<dbReference type="InterPro" id="IPR006594">
    <property type="entry name" value="LisH"/>
</dbReference>
<dbReference type="PROSITE" id="PS50294">
    <property type="entry name" value="WD_REPEATS_REGION"/>
    <property type="match status" value="5"/>
</dbReference>
<dbReference type="AlphaFoldDB" id="A0A425BX79"/>
<dbReference type="InterPro" id="IPR001680">
    <property type="entry name" value="WD40_rpt"/>
</dbReference>
<dbReference type="EMBL" id="QKXF01000701">
    <property type="protein sequence ID" value="RQM09437.1"/>
    <property type="molecule type" value="Genomic_DNA"/>
</dbReference>
<evidence type="ECO:0000256" key="7">
    <source>
        <dbReference type="ARBA" id="ARBA00022776"/>
    </source>
</evidence>
<keyword evidence="1 11" id="KW-0813">Transport</keyword>
<evidence type="ECO:0000256" key="2">
    <source>
        <dbReference type="ARBA" id="ARBA00022490"/>
    </source>
</evidence>
<feature type="repeat" description="WD" evidence="12">
    <location>
        <begin position="151"/>
        <end position="186"/>
    </location>
</feature>
<feature type="repeat" description="WD" evidence="12">
    <location>
        <begin position="357"/>
        <end position="380"/>
    </location>
</feature>
<dbReference type="PIRSF" id="PIRSF037647">
    <property type="entry name" value="Dynein_regulator_Lis1"/>
    <property type="match status" value="1"/>
</dbReference>
<dbReference type="Gene3D" id="2.130.10.10">
    <property type="entry name" value="YVTN repeat-like/Quinoprotein amine dehydrogenase"/>
    <property type="match status" value="1"/>
</dbReference>
<keyword evidence="4 11" id="KW-0132">Cell division</keyword>
<feature type="repeat" description="WD" evidence="12">
    <location>
        <begin position="196"/>
        <end position="239"/>
    </location>
</feature>
<dbReference type="PRINTS" id="PR00320">
    <property type="entry name" value="GPROTEINBRPT"/>
</dbReference>
<dbReference type="InterPro" id="IPR036322">
    <property type="entry name" value="WD40_repeat_dom_sf"/>
</dbReference>
<dbReference type="FunFam" id="1.20.960.30:FF:000002">
    <property type="entry name" value="Platelet-activating factor acetylhydrolase ib"/>
    <property type="match status" value="1"/>
</dbReference>
<feature type="domain" description="PAC1-like LisH-like dimerisation" evidence="13">
    <location>
        <begin position="5"/>
        <end position="40"/>
    </location>
</feature>
<dbReference type="CDD" id="cd00200">
    <property type="entry name" value="WD40"/>
    <property type="match status" value="1"/>
</dbReference>
<dbReference type="InterPro" id="IPR017252">
    <property type="entry name" value="Dynein_regulator_LIS1"/>
</dbReference>
<protein>
    <recommendedName>
        <fullName evidence="11">Lissencephaly-1 homolog</fullName>
    </recommendedName>
</protein>
<reference evidence="14 15" key="1">
    <citation type="submission" date="2018-06" db="EMBL/GenBank/DDBJ databases">
        <title>Comparative genomics of downy mildews reveals potential adaptations to biotrophy.</title>
        <authorList>
            <person name="Fletcher K."/>
            <person name="Klosterman S.J."/>
            <person name="Derevnina L."/>
            <person name="Martin F."/>
            <person name="Koike S."/>
            <person name="Reyes Chin-Wo S."/>
            <person name="Mou B."/>
            <person name="Michelmore R."/>
        </authorList>
    </citation>
    <scope>NUCLEOTIDE SEQUENCE [LARGE SCALE GENOMIC DNA]</scope>
    <source>
        <strain evidence="14 15">R13</strain>
    </source>
</reference>
<comment type="subcellular location">
    <subcellularLocation>
        <location evidence="11">Cytoplasm</location>
        <location evidence="11">Cytoskeleton</location>
    </subcellularLocation>
    <subcellularLocation>
        <location evidence="11">Cytoplasm</location>
        <location evidence="11">Cytoskeleton</location>
        <location evidence="11">Microtubule organizing center</location>
        <location evidence="11">Centrosome</location>
    </subcellularLocation>
    <text evidence="11">Localizes to the plus end of microtubules and to the centrosome.</text>
</comment>
<evidence type="ECO:0000256" key="8">
    <source>
        <dbReference type="ARBA" id="ARBA00023054"/>
    </source>
</evidence>
<feature type="repeat" description="WD" evidence="12">
    <location>
        <begin position="241"/>
        <end position="282"/>
    </location>
</feature>
<dbReference type="InterPro" id="IPR050349">
    <property type="entry name" value="WD_LIS1/nudF_dynein_reg"/>
</dbReference>
<accession>A0A425BX79</accession>
<evidence type="ECO:0000256" key="4">
    <source>
        <dbReference type="ARBA" id="ARBA00022618"/>
    </source>
</evidence>
<evidence type="ECO:0000256" key="12">
    <source>
        <dbReference type="PROSITE-ProRule" id="PRU00221"/>
    </source>
</evidence>
<keyword evidence="3 12" id="KW-0853">WD repeat</keyword>
<dbReference type="Gene3D" id="1.20.960.30">
    <property type="match status" value="1"/>
</dbReference>
<evidence type="ECO:0000256" key="3">
    <source>
        <dbReference type="ARBA" id="ARBA00022574"/>
    </source>
</evidence>
<keyword evidence="6" id="KW-0677">Repeat</keyword>
<dbReference type="PROSITE" id="PS50896">
    <property type="entry name" value="LISH"/>
    <property type="match status" value="1"/>
</dbReference>
<comment type="similarity">
    <text evidence="11">Belongs to the WD repeat LIS1/nudF family.</text>
</comment>
<feature type="repeat" description="WD" evidence="12">
    <location>
        <begin position="381"/>
        <end position="422"/>
    </location>
</feature>
<evidence type="ECO:0000256" key="10">
    <source>
        <dbReference type="ARBA" id="ARBA00023306"/>
    </source>
</evidence>
<dbReference type="PROSITE" id="PS50082">
    <property type="entry name" value="WD_REPEATS_2"/>
    <property type="match status" value="6"/>
</dbReference>
<dbReference type="SUPFAM" id="SSF109925">
    <property type="entry name" value="Lissencephaly-1 protein (Lis-1, PAF-AH alpha) N-terminal domain"/>
    <property type="match status" value="1"/>
</dbReference>
<dbReference type="InterPro" id="IPR020472">
    <property type="entry name" value="WD40_PAC1"/>
</dbReference>
<dbReference type="GO" id="GO:0051301">
    <property type="term" value="P:cell division"/>
    <property type="evidence" value="ECO:0007669"/>
    <property type="project" value="UniProtKB-KW"/>
</dbReference>
<feature type="repeat" description="WD" evidence="12">
    <location>
        <begin position="109"/>
        <end position="150"/>
    </location>
</feature>
<dbReference type="PROSITE" id="PS00678">
    <property type="entry name" value="WD_REPEATS_1"/>
    <property type="match status" value="4"/>
</dbReference>
<keyword evidence="8 11" id="KW-0175">Coiled coil</keyword>
<evidence type="ECO:0000256" key="5">
    <source>
        <dbReference type="ARBA" id="ARBA00022701"/>
    </source>
</evidence>
<evidence type="ECO:0000256" key="11">
    <source>
        <dbReference type="HAMAP-Rule" id="MF_03141"/>
    </source>
</evidence>
<evidence type="ECO:0000259" key="13">
    <source>
        <dbReference type="Pfam" id="PF24951"/>
    </source>
</evidence>
<dbReference type="InterPro" id="IPR037190">
    <property type="entry name" value="LIS1_N"/>
</dbReference>
<dbReference type="GO" id="GO:0051012">
    <property type="term" value="P:microtubule sliding"/>
    <property type="evidence" value="ECO:0007669"/>
    <property type="project" value="UniProtKB-UniRule"/>
</dbReference>
<evidence type="ECO:0000256" key="6">
    <source>
        <dbReference type="ARBA" id="ARBA00022737"/>
    </source>
</evidence>
<dbReference type="InterPro" id="IPR056795">
    <property type="entry name" value="PAC1-like_LisH-like_dom"/>
</dbReference>
<dbReference type="GO" id="GO:0005813">
    <property type="term" value="C:centrosome"/>
    <property type="evidence" value="ECO:0007669"/>
    <property type="project" value="UniProtKB-SubCell"/>
</dbReference>
<comment type="domain">
    <text evidence="11">Dimerization mediated by the LisH domain may be required to activate dynein.</text>
</comment>
<keyword evidence="5 11" id="KW-0493">Microtubule</keyword>
<dbReference type="InterPro" id="IPR015943">
    <property type="entry name" value="WD40/YVTN_repeat-like_dom_sf"/>
</dbReference>
<evidence type="ECO:0000313" key="15">
    <source>
        <dbReference type="Proteomes" id="UP000286097"/>
    </source>
</evidence>
<name>A0A425BX79_9STRA</name>
<dbReference type="GO" id="GO:0005874">
    <property type="term" value="C:microtubule"/>
    <property type="evidence" value="ECO:0007669"/>
    <property type="project" value="UniProtKB-KW"/>
</dbReference>
<evidence type="ECO:0000256" key="9">
    <source>
        <dbReference type="ARBA" id="ARBA00023212"/>
    </source>
</evidence>
<keyword evidence="2 11" id="KW-0963">Cytoplasm</keyword>
<dbReference type="PANTHER" id="PTHR44129">
    <property type="entry name" value="WD REPEAT-CONTAINING PROTEIN POP1"/>
    <property type="match status" value="1"/>
</dbReference>
<sequence>MVLTDKQRQDLHQAMLDYLVGMGERFTDTATAFENEADVTKSSDGKHAGLLEKKWTSVIRLQRKVMELETKVVQLEENAKLGGVLSRRDVLGARQRLEFLPRAPAKFSLTGHRSPVTCVAFHPVFSVLASASEDASVKVWDFETGEYERTLKGHTNPVQAVTFNGSGSLLASTSTDLSIKIWDFSSDGDYECLRTLRGHDHNVCGIVFGPDLSSDRLYSCSRDNTIKVWELSTGYCVNTLNTGHSDWVRDVAVSDDGLYMASCGNDRSVLFWDLQHMRILQSIREHEHVVESVVFAKTGIQQQIIERTHAKKLAASGAFAPAHGNISPESSNHDMASSTAGEPTGAVSVPTVRRMKFLLSGSRDRTVRLWEAFSGMQLMLFASHENWVREVRFHPSGKYALSAGEDKTIRVFDIETGRCVRTLDEAHSHFVTCLDIHPSLPLIISGGIDKIINLFLLSNRLLGQPVAAAMKIREDELFCVMKYNLLDT</sequence>